<reference evidence="1 2" key="1">
    <citation type="submission" date="2017-04" db="EMBL/GenBank/DDBJ databases">
        <title>Draft genome sequence of Marssonina coronaria NL1: causal agent of apple blotch.</title>
        <authorList>
            <person name="Cheng Q."/>
        </authorList>
    </citation>
    <scope>NUCLEOTIDE SEQUENCE [LARGE SCALE GENOMIC DNA]</scope>
    <source>
        <strain evidence="1 2">NL1</strain>
    </source>
</reference>
<accession>A0A218Z1T1</accession>
<dbReference type="AlphaFoldDB" id="A0A218Z1T1"/>
<proteinExistence type="predicted"/>
<organism evidence="1 2">
    <name type="scientific">Diplocarpon coronariae</name>
    <dbReference type="NCBI Taxonomy" id="2795749"/>
    <lineage>
        <taxon>Eukaryota</taxon>
        <taxon>Fungi</taxon>
        <taxon>Dikarya</taxon>
        <taxon>Ascomycota</taxon>
        <taxon>Pezizomycotina</taxon>
        <taxon>Leotiomycetes</taxon>
        <taxon>Helotiales</taxon>
        <taxon>Drepanopezizaceae</taxon>
        <taxon>Diplocarpon</taxon>
    </lineage>
</organism>
<evidence type="ECO:0000313" key="1">
    <source>
        <dbReference type="EMBL" id="OWP01692.1"/>
    </source>
</evidence>
<comment type="caution">
    <text evidence="1">The sequence shown here is derived from an EMBL/GenBank/DDBJ whole genome shotgun (WGS) entry which is preliminary data.</text>
</comment>
<gene>
    <name evidence="1" type="ORF">B2J93_2405</name>
</gene>
<dbReference type="Proteomes" id="UP000242519">
    <property type="component" value="Unassembled WGS sequence"/>
</dbReference>
<dbReference type="InParanoid" id="A0A218Z1T1"/>
<sequence>MKLGLEKARNTEHGLQAPISRRQKWRCFVGHEPAEDFSPKNMSPYKVHPIISSLSCASEGRREPLTQQ</sequence>
<protein>
    <submittedName>
        <fullName evidence="1">Uncharacterized protein</fullName>
    </submittedName>
</protein>
<name>A0A218Z1T1_9HELO</name>
<keyword evidence="2" id="KW-1185">Reference proteome</keyword>
<dbReference type="EMBL" id="MZNU01000261">
    <property type="protein sequence ID" value="OWP01692.1"/>
    <property type="molecule type" value="Genomic_DNA"/>
</dbReference>
<evidence type="ECO:0000313" key="2">
    <source>
        <dbReference type="Proteomes" id="UP000242519"/>
    </source>
</evidence>